<protein>
    <submittedName>
        <fullName evidence="1">AAA family ATPase</fullName>
    </submittedName>
</protein>
<name>A0A7X1NQ16_9MICC</name>
<dbReference type="Pfam" id="PF13238">
    <property type="entry name" value="AAA_18"/>
    <property type="match status" value="1"/>
</dbReference>
<accession>A0A7X1NQ16</accession>
<reference evidence="2" key="1">
    <citation type="submission" date="2019-07" db="EMBL/GenBank/DDBJ databases">
        <title>Arthrobacter KR32 sp. nov., isolated from mountain cheese made of cows milk.</title>
        <authorList>
            <person name="Flegler A."/>
        </authorList>
    </citation>
    <scope>NUCLEOTIDE SEQUENCE [LARGE SCALE GENOMIC DNA]</scope>
    <source>
        <strain evidence="2">KR32</strain>
    </source>
</reference>
<evidence type="ECO:0000313" key="2">
    <source>
        <dbReference type="Proteomes" id="UP000326464"/>
    </source>
</evidence>
<evidence type="ECO:0000313" key="1">
    <source>
        <dbReference type="EMBL" id="MPY10845.1"/>
    </source>
</evidence>
<dbReference type="RefSeq" id="WP_152814470.1">
    <property type="nucleotide sequence ID" value="NZ_VJXX01000002.1"/>
</dbReference>
<dbReference type="InterPro" id="IPR027417">
    <property type="entry name" value="P-loop_NTPase"/>
</dbReference>
<dbReference type="Proteomes" id="UP000326464">
    <property type="component" value="Unassembled WGS sequence"/>
</dbReference>
<sequence length="160" mass="17606">MAHVLITGMSGAGKTAVLHELSLRGRRTIDTDDDGWVLPDGTWDERRMSELLASTPALIVSGTVENQGRFYDRFEAVILLSAPMEVLIRRVATRTNNPYGTSFEDQAVIRRHVRDVEPLLRAGSTLELDSRRPVVELADDIDHLIAAVSTPGDRGDAASR</sequence>
<comment type="caution">
    <text evidence="1">The sequence shown here is derived from an EMBL/GenBank/DDBJ whole genome shotgun (WGS) entry which is preliminary data.</text>
</comment>
<organism evidence="1 2">
    <name type="scientific">Arthrobacter bussei</name>
    <dbReference type="NCBI Taxonomy" id="2594179"/>
    <lineage>
        <taxon>Bacteria</taxon>
        <taxon>Bacillati</taxon>
        <taxon>Actinomycetota</taxon>
        <taxon>Actinomycetes</taxon>
        <taxon>Micrococcales</taxon>
        <taxon>Micrococcaceae</taxon>
        <taxon>Arthrobacter</taxon>
    </lineage>
</organism>
<gene>
    <name evidence="1" type="ORF">FNH21_08965</name>
</gene>
<dbReference type="OrthoDB" id="5019413at2"/>
<dbReference type="EMBL" id="VJXX01000002">
    <property type="protein sequence ID" value="MPY10845.1"/>
    <property type="molecule type" value="Genomic_DNA"/>
</dbReference>
<dbReference type="AlphaFoldDB" id="A0A7X1NQ16"/>
<dbReference type="Gene3D" id="3.40.50.300">
    <property type="entry name" value="P-loop containing nucleotide triphosphate hydrolases"/>
    <property type="match status" value="1"/>
</dbReference>
<dbReference type="SUPFAM" id="SSF52540">
    <property type="entry name" value="P-loop containing nucleoside triphosphate hydrolases"/>
    <property type="match status" value="1"/>
</dbReference>
<proteinExistence type="predicted"/>
<keyword evidence="2" id="KW-1185">Reference proteome</keyword>